<dbReference type="Proteomes" id="UP000075682">
    <property type="component" value="Unassembled WGS sequence"/>
</dbReference>
<evidence type="ECO:0000313" key="1">
    <source>
        <dbReference type="EMBL" id="KXV42530.1"/>
    </source>
</evidence>
<name>A0AAW3R171_9PROT</name>
<dbReference type="EMBL" id="LHZN01000057">
    <property type="protein sequence ID" value="KXV42530.1"/>
    <property type="molecule type" value="Genomic_DNA"/>
</dbReference>
<proteinExistence type="predicted"/>
<organism evidence="1 2">
    <name type="scientific">Gluconobacter albidus</name>
    <dbReference type="NCBI Taxonomy" id="318683"/>
    <lineage>
        <taxon>Bacteria</taxon>
        <taxon>Pseudomonadati</taxon>
        <taxon>Pseudomonadota</taxon>
        <taxon>Alphaproteobacteria</taxon>
        <taxon>Acetobacterales</taxon>
        <taxon>Acetobacteraceae</taxon>
        <taxon>Gluconobacter</taxon>
    </lineage>
</organism>
<dbReference type="AlphaFoldDB" id="A0AAW3R171"/>
<evidence type="ECO:0008006" key="3">
    <source>
        <dbReference type="Google" id="ProtNLM"/>
    </source>
</evidence>
<gene>
    <name evidence="1" type="ORF">AD941_00545</name>
</gene>
<protein>
    <recommendedName>
        <fullName evidence="3">Phage protein</fullName>
    </recommendedName>
</protein>
<sequence length="88" mass="9829">MYRAFDWHDDCRNGKNVAVNETGIAQDDKTLERLEEAMMRIAAASERHVLAKEACERALHSAPDLSEFAANIDALCARIQGVLNRKEG</sequence>
<reference evidence="1 2" key="1">
    <citation type="submission" date="2015-06" db="EMBL/GenBank/DDBJ databases">
        <title>Improved classification and identification of acetic acid bacteria using matrix-assisted laser desorption/ionization time-of-flight mass spectrometry; Gluconobacter nephelii and Gluconobacter uchimurae are later heterotypic synonyms of Gluconobacter japonicus and Gluconobacter oxydans, respectively.</title>
        <authorList>
            <person name="Li L."/>
            <person name="Cleenwerck I."/>
            <person name="De Vuyst L."/>
            <person name="Vandamme P."/>
        </authorList>
    </citation>
    <scope>NUCLEOTIDE SEQUENCE [LARGE SCALE GENOMIC DNA]</scope>
    <source>
        <strain evidence="1 2">LMG 1356</strain>
    </source>
</reference>
<comment type="caution">
    <text evidence="1">The sequence shown here is derived from an EMBL/GenBank/DDBJ whole genome shotgun (WGS) entry which is preliminary data.</text>
</comment>
<accession>A0AAW3R171</accession>
<evidence type="ECO:0000313" key="2">
    <source>
        <dbReference type="Proteomes" id="UP000075682"/>
    </source>
</evidence>